<dbReference type="AlphaFoldDB" id="A0A5T8T7G9"/>
<comment type="caution">
    <text evidence="1">The sequence shown here is derived from an EMBL/GenBank/DDBJ whole genome shotgun (WGS) entry which is preliminary data.</text>
</comment>
<dbReference type="EMBL" id="AAGGTI010000009">
    <property type="protein sequence ID" value="EBN7839887.1"/>
    <property type="molecule type" value="Genomic_DNA"/>
</dbReference>
<accession>A0A5T8T7G9</accession>
<name>A0A5T8T7G9_SALER</name>
<organism evidence="1">
    <name type="scientific">Salmonella enterica</name>
    <name type="common">Salmonella choleraesuis</name>
    <dbReference type="NCBI Taxonomy" id="28901"/>
    <lineage>
        <taxon>Bacteria</taxon>
        <taxon>Pseudomonadati</taxon>
        <taxon>Pseudomonadota</taxon>
        <taxon>Gammaproteobacteria</taxon>
        <taxon>Enterobacterales</taxon>
        <taxon>Enterobacteriaceae</taxon>
        <taxon>Salmonella</taxon>
    </lineage>
</organism>
<gene>
    <name evidence="1" type="ORF">D0Q65_18415</name>
</gene>
<sequence length="63" mass="7407">MEKYGIVVTERNVITGEVRRYRHNRTLTSKTKAIKKIGELYAEITRFPPDDCERKIDGVILKR</sequence>
<proteinExistence type="predicted"/>
<evidence type="ECO:0000313" key="1">
    <source>
        <dbReference type="EMBL" id="EBN7839887.1"/>
    </source>
</evidence>
<reference evidence="1" key="1">
    <citation type="submission" date="2018-08" db="EMBL/GenBank/DDBJ databases">
        <authorList>
            <consortium name="PulseNet: The National Subtyping Network for Foodborne Disease Surveillance"/>
            <person name="Tarr C.L."/>
            <person name="Trees E."/>
            <person name="Katz L.S."/>
            <person name="Carleton-Romer H.A."/>
            <person name="Stroika S."/>
            <person name="Kucerova Z."/>
            <person name="Roache K.F."/>
            <person name="Sabol A.L."/>
            <person name="Besser J."/>
            <person name="Gerner-Smidt P."/>
        </authorList>
    </citation>
    <scope>NUCLEOTIDE SEQUENCE</scope>
    <source>
        <strain evidence="1">PNUSAS050301</strain>
    </source>
</reference>
<protein>
    <submittedName>
        <fullName evidence="1">Uncharacterized protein</fullName>
    </submittedName>
</protein>